<organism evidence="3 4">
    <name type="scientific">SAR86 cluster bacterium</name>
    <dbReference type="NCBI Taxonomy" id="2030880"/>
    <lineage>
        <taxon>Bacteria</taxon>
        <taxon>Pseudomonadati</taxon>
        <taxon>Pseudomonadota</taxon>
        <taxon>Gammaproteobacteria</taxon>
        <taxon>SAR86 cluster</taxon>
    </lineage>
</organism>
<feature type="transmembrane region" description="Helical" evidence="2">
    <location>
        <begin position="217"/>
        <end position="245"/>
    </location>
</feature>
<protein>
    <submittedName>
        <fullName evidence="3">MFS transporter</fullName>
    </submittedName>
</protein>
<feature type="transmembrane region" description="Helical" evidence="2">
    <location>
        <begin position="282"/>
        <end position="300"/>
    </location>
</feature>
<dbReference type="PANTHER" id="PTHR11328">
    <property type="entry name" value="MAJOR FACILITATOR SUPERFAMILY DOMAIN-CONTAINING PROTEIN"/>
    <property type="match status" value="1"/>
</dbReference>
<keyword evidence="2" id="KW-0812">Transmembrane</keyword>
<gene>
    <name evidence="3" type="ORF">HQ497_06265</name>
</gene>
<feature type="transmembrane region" description="Helical" evidence="2">
    <location>
        <begin position="168"/>
        <end position="190"/>
    </location>
</feature>
<evidence type="ECO:0000313" key="3">
    <source>
        <dbReference type="EMBL" id="NQV64952.1"/>
    </source>
</evidence>
<dbReference type="EMBL" id="JABMOJ010000230">
    <property type="protein sequence ID" value="NQV64952.1"/>
    <property type="molecule type" value="Genomic_DNA"/>
</dbReference>
<evidence type="ECO:0000313" key="4">
    <source>
        <dbReference type="Proteomes" id="UP000754644"/>
    </source>
</evidence>
<name>A0A973A911_9GAMM</name>
<feature type="transmembrane region" description="Helical" evidence="2">
    <location>
        <begin position="70"/>
        <end position="87"/>
    </location>
</feature>
<dbReference type="InterPro" id="IPR039672">
    <property type="entry name" value="MFS_2"/>
</dbReference>
<keyword evidence="2" id="KW-0472">Membrane</keyword>
<feature type="transmembrane region" description="Helical" evidence="2">
    <location>
        <begin position="29"/>
        <end position="49"/>
    </location>
</feature>
<dbReference type="GO" id="GO:0008643">
    <property type="term" value="P:carbohydrate transport"/>
    <property type="evidence" value="ECO:0007669"/>
    <property type="project" value="InterPro"/>
</dbReference>
<dbReference type="Gene3D" id="1.20.1250.20">
    <property type="entry name" value="MFS general substrate transporter like domains"/>
    <property type="match status" value="2"/>
</dbReference>
<dbReference type="GO" id="GO:0005886">
    <property type="term" value="C:plasma membrane"/>
    <property type="evidence" value="ECO:0007669"/>
    <property type="project" value="TreeGrafter"/>
</dbReference>
<sequence>MAYSGVTLPMAAMGMPIAVYLPRFYSEGMGLSLVTVGLVFTLARVWDVITDPIMGMVVDRYDTRWGRRKHWIALSIPILLLAVYMVFMPNREQVTGGYLLFWLIVLYVGYTMLAIAHQSWGAELSHTYDERSRLFGWREIFVIAGMTIVLALPAGLELTGFNDQASKVASMGWFCLILFPVLVLPTLIMVPDSHTSTQSHVPWAEAMRILISNKLMWRLLLADLASGFGTAVSGALYIFVASAYFKLPEQASIALLFYFLTSFLAMPMWLNLAYRVGKDTALKIALVYAVVINLGLLLVAEEGNVAVLWGFTIAFGVAFGAAPTLLRSMMADLTDEDTLRTGQQRAGLFFALLTTTNKLGAALAVGASFAILEIVFDFVPGGDNAQSALDGLLVTYALGTAGGLFIAFIALIGYPLNKQAHDKIRAQLDAGQGGG</sequence>
<dbReference type="GO" id="GO:0015293">
    <property type="term" value="F:symporter activity"/>
    <property type="evidence" value="ECO:0007669"/>
    <property type="project" value="InterPro"/>
</dbReference>
<comment type="caution">
    <text evidence="3">The sequence shown here is derived from an EMBL/GenBank/DDBJ whole genome shotgun (WGS) entry which is preliminary data.</text>
</comment>
<dbReference type="InterPro" id="IPR036259">
    <property type="entry name" value="MFS_trans_sf"/>
</dbReference>
<reference evidence="3" key="1">
    <citation type="submission" date="2020-05" db="EMBL/GenBank/DDBJ databases">
        <title>Sulfur intermediates as new biogeochemical hubs in an aquatic model microbial ecosystem.</title>
        <authorList>
            <person name="Vigneron A."/>
        </authorList>
    </citation>
    <scope>NUCLEOTIDE SEQUENCE</scope>
    <source>
        <strain evidence="3">Bin.250</strain>
    </source>
</reference>
<feature type="transmembrane region" description="Helical" evidence="2">
    <location>
        <begin position="99"/>
        <end position="116"/>
    </location>
</feature>
<dbReference type="SUPFAM" id="SSF103473">
    <property type="entry name" value="MFS general substrate transporter"/>
    <property type="match status" value="1"/>
</dbReference>
<feature type="transmembrane region" description="Helical" evidence="2">
    <location>
        <begin position="251"/>
        <end position="270"/>
    </location>
</feature>
<proteinExistence type="inferred from homology"/>
<dbReference type="PANTHER" id="PTHR11328:SF24">
    <property type="entry name" value="MAJOR FACILITATOR SUPERFAMILY (MFS) PROFILE DOMAIN-CONTAINING PROTEIN"/>
    <property type="match status" value="1"/>
</dbReference>
<keyword evidence="2" id="KW-1133">Transmembrane helix</keyword>
<evidence type="ECO:0000256" key="2">
    <source>
        <dbReference type="SAM" id="Phobius"/>
    </source>
</evidence>
<dbReference type="Proteomes" id="UP000754644">
    <property type="component" value="Unassembled WGS sequence"/>
</dbReference>
<dbReference type="Pfam" id="PF13347">
    <property type="entry name" value="MFS_2"/>
    <property type="match status" value="1"/>
</dbReference>
<feature type="transmembrane region" description="Helical" evidence="2">
    <location>
        <begin position="306"/>
        <end position="326"/>
    </location>
</feature>
<dbReference type="AlphaFoldDB" id="A0A973A911"/>
<feature type="transmembrane region" description="Helical" evidence="2">
    <location>
        <begin position="392"/>
        <end position="416"/>
    </location>
</feature>
<comment type="similarity">
    <text evidence="1">Belongs to the sodium:galactoside symporter (TC 2.A.2) family.</text>
</comment>
<feature type="transmembrane region" description="Helical" evidence="2">
    <location>
        <begin position="347"/>
        <end position="372"/>
    </location>
</feature>
<feature type="transmembrane region" description="Helical" evidence="2">
    <location>
        <begin position="137"/>
        <end position="156"/>
    </location>
</feature>
<accession>A0A973A911</accession>
<evidence type="ECO:0000256" key="1">
    <source>
        <dbReference type="ARBA" id="ARBA00009617"/>
    </source>
</evidence>